<keyword evidence="4 7" id="KW-0863">Zinc-finger</keyword>
<accession>A0A8H7T7N8</accession>
<dbReference type="InterPro" id="IPR050888">
    <property type="entry name" value="ZnF_C2H2-type_TF"/>
</dbReference>
<dbReference type="Gene3D" id="3.30.160.60">
    <property type="entry name" value="Classic Zinc Finger"/>
    <property type="match status" value="2"/>
</dbReference>
<keyword evidence="3" id="KW-0677">Repeat</keyword>
<dbReference type="GO" id="GO:0008270">
    <property type="term" value="F:zinc ion binding"/>
    <property type="evidence" value="ECO:0007669"/>
    <property type="project" value="UniProtKB-KW"/>
</dbReference>
<name>A0A8H7T7N8_9HELO</name>
<reference evidence="9" key="1">
    <citation type="submission" date="2021-02" db="EMBL/GenBank/DDBJ databases">
        <title>Genome sequence Cadophora malorum strain M34.</title>
        <authorList>
            <person name="Stefanovic E."/>
            <person name="Vu D."/>
            <person name="Scully C."/>
            <person name="Dijksterhuis J."/>
            <person name="Roader J."/>
            <person name="Houbraken J."/>
        </authorList>
    </citation>
    <scope>NUCLEOTIDE SEQUENCE</scope>
    <source>
        <strain evidence="9">M34</strain>
    </source>
</reference>
<evidence type="ECO:0000313" key="9">
    <source>
        <dbReference type="EMBL" id="KAG4414637.1"/>
    </source>
</evidence>
<feature type="domain" description="C2H2-type" evidence="8">
    <location>
        <begin position="69"/>
        <end position="96"/>
    </location>
</feature>
<dbReference type="Pfam" id="PF00096">
    <property type="entry name" value="zf-C2H2"/>
    <property type="match status" value="1"/>
</dbReference>
<comment type="subcellular location">
    <subcellularLocation>
        <location evidence="1">Nucleus</location>
    </subcellularLocation>
</comment>
<dbReference type="OrthoDB" id="6077919at2759"/>
<evidence type="ECO:0000256" key="5">
    <source>
        <dbReference type="ARBA" id="ARBA00022833"/>
    </source>
</evidence>
<dbReference type="InterPro" id="IPR036236">
    <property type="entry name" value="Znf_C2H2_sf"/>
</dbReference>
<evidence type="ECO:0000256" key="6">
    <source>
        <dbReference type="ARBA" id="ARBA00023242"/>
    </source>
</evidence>
<keyword evidence="10" id="KW-1185">Reference proteome</keyword>
<dbReference type="Proteomes" id="UP000664132">
    <property type="component" value="Unassembled WGS sequence"/>
</dbReference>
<evidence type="ECO:0000256" key="1">
    <source>
        <dbReference type="ARBA" id="ARBA00004123"/>
    </source>
</evidence>
<evidence type="ECO:0000256" key="3">
    <source>
        <dbReference type="ARBA" id="ARBA00022737"/>
    </source>
</evidence>
<sequence>MLPTQCPICGPDSYVYKDKYVLQSHMYKKHPADETRNQCKICGPDSRVYASVDYLREHMRTKHEPKDKMVCPTCERSFETKRNLTRHLQRQVCSQPNSRYQRSLAVTITATGGAILQQPEGTPEDVAPDTSLDGCGQGEVGIGYSEKAHMSDEMYQTYIQPNTGPYNTGPGTTGIDETCQAEHPMMNFEEHQAQIHYYQQLDTDPVLLRQADPNVLNSSSNFAMGYDPLAQATSFPGAIDQGQIVTPDTASTNTSEIIWSSWHQSPFIKIGAGSTHDFGFECSHLDQSESSQTQLTQQSSMTNEEYQGYLCSIGLY</sequence>
<keyword evidence="6" id="KW-0539">Nucleus</keyword>
<dbReference type="GO" id="GO:0005634">
    <property type="term" value="C:nucleus"/>
    <property type="evidence" value="ECO:0007669"/>
    <property type="project" value="UniProtKB-SubCell"/>
</dbReference>
<evidence type="ECO:0000256" key="2">
    <source>
        <dbReference type="ARBA" id="ARBA00022723"/>
    </source>
</evidence>
<dbReference type="SUPFAM" id="SSF57667">
    <property type="entry name" value="beta-beta-alpha zinc fingers"/>
    <property type="match status" value="1"/>
</dbReference>
<evidence type="ECO:0000313" key="10">
    <source>
        <dbReference type="Proteomes" id="UP000664132"/>
    </source>
</evidence>
<evidence type="ECO:0000256" key="4">
    <source>
        <dbReference type="ARBA" id="ARBA00022771"/>
    </source>
</evidence>
<dbReference type="EMBL" id="JAFJYH010000256">
    <property type="protein sequence ID" value="KAG4414637.1"/>
    <property type="molecule type" value="Genomic_DNA"/>
</dbReference>
<dbReference type="AlphaFoldDB" id="A0A8H7T7N8"/>
<proteinExistence type="predicted"/>
<evidence type="ECO:0000259" key="8">
    <source>
        <dbReference type="PROSITE" id="PS50157"/>
    </source>
</evidence>
<gene>
    <name evidence="9" type="ORF">IFR04_012243</name>
</gene>
<organism evidence="9 10">
    <name type="scientific">Cadophora malorum</name>
    <dbReference type="NCBI Taxonomy" id="108018"/>
    <lineage>
        <taxon>Eukaryota</taxon>
        <taxon>Fungi</taxon>
        <taxon>Dikarya</taxon>
        <taxon>Ascomycota</taxon>
        <taxon>Pezizomycotina</taxon>
        <taxon>Leotiomycetes</taxon>
        <taxon>Helotiales</taxon>
        <taxon>Ploettnerulaceae</taxon>
        <taxon>Cadophora</taxon>
    </lineage>
</organism>
<evidence type="ECO:0000256" key="7">
    <source>
        <dbReference type="PROSITE-ProRule" id="PRU00042"/>
    </source>
</evidence>
<comment type="caution">
    <text evidence="9">The sequence shown here is derived from an EMBL/GenBank/DDBJ whole genome shotgun (WGS) entry which is preliminary data.</text>
</comment>
<keyword evidence="2" id="KW-0479">Metal-binding</keyword>
<dbReference type="SMART" id="SM00355">
    <property type="entry name" value="ZnF_C2H2"/>
    <property type="match status" value="3"/>
</dbReference>
<dbReference type="InterPro" id="IPR013087">
    <property type="entry name" value="Znf_C2H2_type"/>
</dbReference>
<protein>
    <recommendedName>
        <fullName evidence="8">C2H2-type domain-containing protein</fullName>
    </recommendedName>
</protein>
<keyword evidence="5" id="KW-0862">Zinc</keyword>
<dbReference type="PANTHER" id="PTHR24406">
    <property type="entry name" value="TRANSCRIPTIONAL REPRESSOR CTCFL-RELATED"/>
    <property type="match status" value="1"/>
</dbReference>
<dbReference type="PROSITE" id="PS50157">
    <property type="entry name" value="ZINC_FINGER_C2H2_2"/>
    <property type="match status" value="1"/>
</dbReference>